<name>A0A9D2BVV0_9FIRM</name>
<feature type="non-terminal residue" evidence="3">
    <location>
        <position position="1"/>
    </location>
</feature>
<dbReference type="PANTHER" id="PTHR46018">
    <property type="entry name" value="ZINC PHOSPHODIESTERASE ELAC PROTEIN 1"/>
    <property type="match status" value="1"/>
</dbReference>
<evidence type="ECO:0000313" key="3">
    <source>
        <dbReference type="EMBL" id="HIX95437.1"/>
    </source>
</evidence>
<accession>A0A9D2BVV0</accession>
<keyword evidence="1" id="KW-0378">Hydrolase</keyword>
<dbReference type="AlphaFoldDB" id="A0A9D2BVV0"/>
<dbReference type="InterPro" id="IPR036866">
    <property type="entry name" value="RibonucZ/Hydroxyglut_hydro"/>
</dbReference>
<dbReference type="Gene3D" id="3.60.15.10">
    <property type="entry name" value="Ribonuclease Z/Hydroxyacylglutathione hydrolase-like"/>
    <property type="match status" value="1"/>
</dbReference>
<proteinExistence type="predicted"/>
<reference evidence="3" key="2">
    <citation type="submission" date="2021-04" db="EMBL/GenBank/DDBJ databases">
        <authorList>
            <person name="Gilroy R."/>
        </authorList>
    </citation>
    <scope>NUCLEOTIDE SEQUENCE</scope>
    <source>
        <strain evidence="3">ChiHecec2B26-7398</strain>
    </source>
</reference>
<protein>
    <submittedName>
        <fullName evidence="3">MBL fold metallo-hydrolase</fullName>
    </submittedName>
</protein>
<organism evidence="3 4">
    <name type="scientific">Candidatus Gemmiger excrementipullorum</name>
    <dbReference type="NCBI Taxonomy" id="2838610"/>
    <lineage>
        <taxon>Bacteria</taxon>
        <taxon>Bacillati</taxon>
        <taxon>Bacillota</taxon>
        <taxon>Clostridia</taxon>
        <taxon>Eubacteriales</taxon>
        <taxon>Gemmiger</taxon>
    </lineage>
</organism>
<dbReference type="EMBL" id="DXEI01000124">
    <property type="protein sequence ID" value="HIX95437.1"/>
    <property type="molecule type" value="Genomic_DNA"/>
</dbReference>
<keyword evidence="1" id="KW-0255">Endonuclease</keyword>
<keyword evidence="1" id="KW-0540">Nuclease</keyword>
<feature type="domain" description="Metallo-beta-lactamase" evidence="2">
    <location>
        <begin position="12"/>
        <end position="219"/>
    </location>
</feature>
<dbReference type="SUPFAM" id="SSF56281">
    <property type="entry name" value="Metallo-hydrolase/oxidoreductase"/>
    <property type="match status" value="1"/>
</dbReference>
<dbReference type="Pfam" id="PF12706">
    <property type="entry name" value="Lactamase_B_2"/>
    <property type="match status" value="1"/>
</dbReference>
<evidence type="ECO:0000313" key="4">
    <source>
        <dbReference type="Proteomes" id="UP000886751"/>
    </source>
</evidence>
<dbReference type="PANTHER" id="PTHR46018:SF2">
    <property type="entry name" value="ZINC PHOSPHODIESTERASE ELAC PROTEIN 1"/>
    <property type="match status" value="1"/>
</dbReference>
<evidence type="ECO:0000256" key="1">
    <source>
        <dbReference type="ARBA" id="ARBA00022759"/>
    </source>
</evidence>
<dbReference type="InterPro" id="IPR001279">
    <property type="entry name" value="Metallo-B-lactamas"/>
</dbReference>
<sequence>TALRRWGVSAYRLAAVLLTHYHGDHILGLPGLLQTLGSLGRTAPLVIAGPAAGQQAVAEAVAALAGALPFAVQWRAAETPFAAGPLTVTPFALAHRVPCCGWALTLPRAGRFDPARARAAGVPLALWRTLQSGQAAGGFTPDQVLGPPRRGLKIVYATDTRPCPALQTAAAGADLLCMDATYADDADLPKAKLYGHATCREAGALAAAAGVRRLWLTHYSAAVTDPAPGLAAAQSAFPAAVAGADGLRLDLEFDKEETP</sequence>
<comment type="caution">
    <text evidence="3">The sequence shown here is derived from an EMBL/GenBank/DDBJ whole genome shotgun (WGS) entry which is preliminary data.</text>
</comment>
<evidence type="ECO:0000259" key="2">
    <source>
        <dbReference type="Pfam" id="PF12706"/>
    </source>
</evidence>
<dbReference type="GO" id="GO:0042781">
    <property type="term" value="F:3'-tRNA processing endoribonuclease activity"/>
    <property type="evidence" value="ECO:0007669"/>
    <property type="project" value="TreeGrafter"/>
</dbReference>
<gene>
    <name evidence="3" type="ORF">H9846_08265</name>
</gene>
<dbReference type="Proteomes" id="UP000886751">
    <property type="component" value="Unassembled WGS sequence"/>
</dbReference>
<reference evidence="3" key="1">
    <citation type="journal article" date="2021" name="PeerJ">
        <title>Extensive microbial diversity within the chicken gut microbiome revealed by metagenomics and culture.</title>
        <authorList>
            <person name="Gilroy R."/>
            <person name="Ravi A."/>
            <person name="Getino M."/>
            <person name="Pursley I."/>
            <person name="Horton D.L."/>
            <person name="Alikhan N.F."/>
            <person name="Baker D."/>
            <person name="Gharbi K."/>
            <person name="Hall N."/>
            <person name="Watson M."/>
            <person name="Adriaenssens E.M."/>
            <person name="Foster-Nyarko E."/>
            <person name="Jarju S."/>
            <person name="Secka A."/>
            <person name="Antonio M."/>
            <person name="Oren A."/>
            <person name="Chaudhuri R.R."/>
            <person name="La Ragione R."/>
            <person name="Hildebrand F."/>
            <person name="Pallen M.J."/>
        </authorList>
    </citation>
    <scope>NUCLEOTIDE SEQUENCE</scope>
    <source>
        <strain evidence="3">ChiHecec2B26-7398</strain>
    </source>
</reference>